<feature type="domain" description="Peptidase S1" evidence="6">
    <location>
        <begin position="56"/>
        <end position="304"/>
    </location>
</feature>
<evidence type="ECO:0000259" key="6">
    <source>
        <dbReference type="PROSITE" id="PS50240"/>
    </source>
</evidence>
<keyword evidence="5" id="KW-0732">Signal</keyword>
<evidence type="ECO:0000256" key="1">
    <source>
        <dbReference type="ARBA" id="ARBA00007664"/>
    </source>
</evidence>
<dbReference type="Gene3D" id="2.40.10.10">
    <property type="entry name" value="Trypsin-like serine proteases"/>
    <property type="match status" value="1"/>
</dbReference>
<keyword evidence="3" id="KW-0645">Protease</keyword>
<evidence type="ECO:0000256" key="4">
    <source>
        <dbReference type="SAM" id="MobiDB-lite"/>
    </source>
</evidence>
<protein>
    <recommendedName>
        <fullName evidence="6">Peptidase S1 domain-containing protein</fullName>
    </recommendedName>
</protein>
<sequence>MGLVVEICFWLTLLVVAAHGWELADPSWERVRLENGTHIPVESVDDGVRLSSSERVYKGADIKSIKEFPYLVGIFLRRGKQVGYVCTGTVVDRHVVLTAAHCFDDSVPNSQYEVCYASANLANKNLRKCTRVKTRKVQHNFAKQDATGPFDIALLRTKNPIRSPRTQIAKVDFRVSSTKGERDGHLIGFGVTESGPSASIWDGRLRYLPAKHRPMAQCSKYKDQKYFQCARSNRKNGKGGSCSGDSGSPLVEGPKKDPKKHRVIGVLSWAFRENNSKVSCTERGTAYAKLSQPEHKKFLLAAMKALGGKFKTA</sequence>
<dbReference type="Proteomes" id="UP001157974">
    <property type="component" value="Unassembled WGS sequence"/>
</dbReference>
<keyword evidence="3" id="KW-0720">Serine protease</keyword>
<dbReference type="PRINTS" id="PR00722">
    <property type="entry name" value="CHYMOTRYPSIN"/>
</dbReference>
<dbReference type="PANTHER" id="PTHR24276:SF94">
    <property type="entry name" value="AT20289P-RELATED"/>
    <property type="match status" value="1"/>
</dbReference>
<comment type="caution">
    <text evidence="7">The sequence shown here is derived from an EMBL/GenBank/DDBJ whole genome shotgun (WGS) entry which is preliminary data.</text>
</comment>
<dbReference type="InterPro" id="IPR009003">
    <property type="entry name" value="Peptidase_S1_PA"/>
</dbReference>
<dbReference type="GO" id="GO:0006508">
    <property type="term" value="P:proteolysis"/>
    <property type="evidence" value="ECO:0007669"/>
    <property type="project" value="UniProtKB-KW"/>
</dbReference>
<organism evidence="7 8">
    <name type="scientific">Rhodosorus marinus</name>
    <dbReference type="NCBI Taxonomy" id="101924"/>
    <lineage>
        <taxon>Eukaryota</taxon>
        <taxon>Rhodophyta</taxon>
        <taxon>Stylonematophyceae</taxon>
        <taxon>Stylonematales</taxon>
        <taxon>Stylonemataceae</taxon>
        <taxon>Rhodosorus</taxon>
    </lineage>
</organism>
<keyword evidence="2" id="KW-1015">Disulfide bond</keyword>
<gene>
    <name evidence="7" type="ORF">NDN08_007620</name>
</gene>
<dbReference type="InterPro" id="IPR018114">
    <property type="entry name" value="TRYPSIN_HIS"/>
</dbReference>
<dbReference type="PROSITE" id="PS00134">
    <property type="entry name" value="TRYPSIN_HIS"/>
    <property type="match status" value="1"/>
</dbReference>
<dbReference type="InterPro" id="IPR001314">
    <property type="entry name" value="Peptidase_S1A"/>
</dbReference>
<evidence type="ECO:0000256" key="5">
    <source>
        <dbReference type="SAM" id="SignalP"/>
    </source>
</evidence>
<dbReference type="PROSITE" id="PS00135">
    <property type="entry name" value="TRYPSIN_SER"/>
    <property type="match status" value="1"/>
</dbReference>
<keyword evidence="3" id="KW-0378">Hydrolase</keyword>
<name>A0AAV8UZL7_9RHOD</name>
<dbReference type="Pfam" id="PF00089">
    <property type="entry name" value="Trypsin"/>
    <property type="match status" value="1"/>
</dbReference>
<evidence type="ECO:0000313" key="7">
    <source>
        <dbReference type="EMBL" id="KAJ8907509.1"/>
    </source>
</evidence>
<dbReference type="InterPro" id="IPR001254">
    <property type="entry name" value="Trypsin_dom"/>
</dbReference>
<dbReference type="InterPro" id="IPR043504">
    <property type="entry name" value="Peptidase_S1_PA_chymotrypsin"/>
</dbReference>
<dbReference type="GO" id="GO:0004252">
    <property type="term" value="F:serine-type endopeptidase activity"/>
    <property type="evidence" value="ECO:0007669"/>
    <property type="project" value="InterPro"/>
</dbReference>
<reference evidence="7 8" key="1">
    <citation type="journal article" date="2023" name="Nat. Commun.">
        <title>Origin of minicircular mitochondrial genomes in red algae.</title>
        <authorList>
            <person name="Lee Y."/>
            <person name="Cho C.H."/>
            <person name="Lee Y.M."/>
            <person name="Park S.I."/>
            <person name="Yang J.H."/>
            <person name="West J.A."/>
            <person name="Bhattacharya D."/>
            <person name="Yoon H.S."/>
        </authorList>
    </citation>
    <scope>NUCLEOTIDE SEQUENCE [LARGE SCALE GENOMIC DNA]</scope>
    <source>
        <strain evidence="7 8">CCMP1338</strain>
        <tissue evidence="7">Whole cell</tissue>
    </source>
</reference>
<dbReference type="EMBL" id="JAMWBK010000002">
    <property type="protein sequence ID" value="KAJ8907509.1"/>
    <property type="molecule type" value="Genomic_DNA"/>
</dbReference>
<evidence type="ECO:0000313" key="8">
    <source>
        <dbReference type="Proteomes" id="UP001157974"/>
    </source>
</evidence>
<dbReference type="AlphaFoldDB" id="A0AAV8UZL7"/>
<evidence type="ECO:0000256" key="2">
    <source>
        <dbReference type="ARBA" id="ARBA00023157"/>
    </source>
</evidence>
<feature type="region of interest" description="Disordered" evidence="4">
    <location>
        <begin position="232"/>
        <end position="259"/>
    </location>
</feature>
<dbReference type="PANTHER" id="PTHR24276">
    <property type="entry name" value="POLYSERASE-RELATED"/>
    <property type="match status" value="1"/>
</dbReference>
<dbReference type="InterPro" id="IPR033116">
    <property type="entry name" value="TRYPSIN_SER"/>
</dbReference>
<proteinExistence type="inferred from homology"/>
<evidence type="ECO:0000256" key="3">
    <source>
        <dbReference type="RuleBase" id="RU363034"/>
    </source>
</evidence>
<accession>A0AAV8UZL7</accession>
<dbReference type="PROSITE" id="PS50240">
    <property type="entry name" value="TRYPSIN_DOM"/>
    <property type="match status" value="1"/>
</dbReference>
<feature type="signal peptide" evidence="5">
    <location>
        <begin position="1"/>
        <end position="20"/>
    </location>
</feature>
<dbReference type="SMART" id="SM00020">
    <property type="entry name" value="Tryp_SPc"/>
    <property type="match status" value="1"/>
</dbReference>
<dbReference type="InterPro" id="IPR050430">
    <property type="entry name" value="Peptidase_S1"/>
</dbReference>
<feature type="chain" id="PRO_5043900075" description="Peptidase S1 domain-containing protein" evidence="5">
    <location>
        <begin position="21"/>
        <end position="313"/>
    </location>
</feature>
<keyword evidence="8" id="KW-1185">Reference proteome</keyword>
<dbReference type="SUPFAM" id="SSF50494">
    <property type="entry name" value="Trypsin-like serine proteases"/>
    <property type="match status" value="1"/>
</dbReference>
<comment type="similarity">
    <text evidence="1">Belongs to the peptidase S1 family.</text>
</comment>